<feature type="transmembrane region" description="Helical" evidence="1">
    <location>
        <begin position="390"/>
        <end position="408"/>
    </location>
</feature>
<feature type="transmembrane region" description="Helical" evidence="1">
    <location>
        <begin position="314"/>
        <end position="332"/>
    </location>
</feature>
<proteinExistence type="predicted"/>
<feature type="transmembrane region" description="Helical" evidence="1">
    <location>
        <begin position="802"/>
        <end position="821"/>
    </location>
</feature>
<evidence type="ECO:0000256" key="1">
    <source>
        <dbReference type="SAM" id="Phobius"/>
    </source>
</evidence>
<feature type="transmembrane region" description="Helical" evidence="1">
    <location>
        <begin position="748"/>
        <end position="770"/>
    </location>
</feature>
<sequence>MFRKKRELFYFISLFFISAVFSINVFFSSIFWNNHSLLEKILQGFACLFLFLTAIFFIQKIAAPLFLKCRFHKNFFRILFPCILLFSVAITWSDLSFFPHALQPRNSLRILYQPSESIVHPTFSIFPFNKTNDPEIFNGTKDGIPGFANLKEINGQLLLEGSTNFRGYAVLDIPLKTKEYIINIRWNDKTVDFSNTNHLILPASKQLFAGQSCAIRFIFFLLLISRLCTHALILGMVITSMYILIWLLTSGQMTGLFRNWQWLYLILAGLLLLSPQFSYHIAEKVLFFIWTILCSVLLKQWKEKTDDGKYHTRKIHFLLIITAFGLSFLFFGNRTLVLTQTSTLLPAANILFFFSAALWLLPSIFCFLYFMELLSEKAKKSENREKSLWIWFEFFGLFILIFTLYLIAYNPAISSMDSQGQWWQAIGETPIDDAHTPFHTLYLRYLIRIIPSPLFIAMLQILLFAGIGSSFLTWLYKRGIPKYLLLIFILQFSAVPNNGLSVITIWKDIPYGISLLWLTLVLSEIISGQQICHSKRITIPEITVCLLCVCLFRYNGMLPGIAAGVYLLITGIRRRNRRLMISVILSGLLYWIITGPVYRSLPVVHLDFGKNTLDRVMVNDMIGVERIGGTLPTATSQLLDRITGNYREVPYSHYEIDNTWNQIANWSDIDMGTILKSYGRTFISNPVHLLRTILLRTEFVWAVKQIPSGGFIDSVIWNDADIYGYERIITPLKGVWDTLCRISIRNPFFIFIWRIGIDIGLIIVACIYLVANRRCRLFWAALPFWMNLLSLAGVTFPTYRYLWPNEVITGFLLLSFIVQAGKNAEK</sequence>
<protein>
    <submittedName>
        <fullName evidence="2">Uncharacterized protein</fullName>
    </submittedName>
</protein>
<evidence type="ECO:0000313" key="2">
    <source>
        <dbReference type="EMBL" id="GAP40430.1"/>
    </source>
</evidence>
<accession>A0A0S7BRW2</accession>
<dbReference type="Proteomes" id="UP000053370">
    <property type="component" value="Unassembled WGS sequence"/>
</dbReference>
<dbReference type="RefSeq" id="WP_062279704.1">
    <property type="nucleotide sequence ID" value="NZ_DF968181.1"/>
</dbReference>
<feature type="transmembrane region" description="Helical" evidence="1">
    <location>
        <begin position="41"/>
        <end position="63"/>
    </location>
</feature>
<keyword evidence="1" id="KW-1133">Transmembrane helix</keyword>
<feature type="transmembrane region" description="Helical" evidence="1">
    <location>
        <begin position="344"/>
        <end position="370"/>
    </location>
</feature>
<keyword evidence="1" id="KW-0472">Membrane</keyword>
<dbReference type="OrthoDB" id="2137478at2"/>
<reference evidence="2" key="1">
    <citation type="journal article" date="2015" name="Genome Announc.">
        <title>Draft Genome Sequence of Anaerolineae Strain TC1, a Novel Isolate from a Methanogenic Wastewater Treatment System.</title>
        <authorList>
            <person name="Matsuura N."/>
            <person name="Tourlousse D.M."/>
            <person name="Sun L."/>
            <person name="Toyonaga M."/>
            <person name="Kuroda K."/>
            <person name="Ohashi A."/>
            <person name="Cruz R."/>
            <person name="Yamaguchi T."/>
            <person name="Sekiguchi Y."/>
        </authorList>
    </citation>
    <scope>NUCLEOTIDE SEQUENCE [LARGE SCALE GENOMIC DNA]</scope>
    <source>
        <strain evidence="2">TC1</strain>
    </source>
</reference>
<feature type="transmembrane region" description="Helical" evidence="1">
    <location>
        <begin position="7"/>
        <end position="29"/>
    </location>
</feature>
<dbReference type="STRING" id="1678840.ATC1_13405"/>
<feature type="transmembrane region" description="Helical" evidence="1">
    <location>
        <begin position="454"/>
        <end position="476"/>
    </location>
</feature>
<feature type="transmembrane region" description="Helical" evidence="1">
    <location>
        <begin position="260"/>
        <end position="279"/>
    </location>
</feature>
<feature type="transmembrane region" description="Helical" evidence="1">
    <location>
        <begin position="75"/>
        <end position="92"/>
    </location>
</feature>
<name>A0A0S7BRW2_9CHLR</name>
<evidence type="ECO:0000313" key="3">
    <source>
        <dbReference type="Proteomes" id="UP000053370"/>
    </source>
</evidence>
<feature type="transmembrane region" description="Helical" evidence="1">
    <location>
        <begin position="777"/>
        <end position="796"/>
    </location>
</feature>
<dbReference type="AlphaFoldDB" id="A0A0S7BRW2"/>
<dbReference type="EMBL" id="DF968181">
    <property type="protein sequence ID" value="GAP40430.1"/>
    <property type="molecule type" value="Genomic_DNA"/>
</dbReference>
<gene>
    <name evidence="2" type="ORF">ATC1_13405</name>
</gene>
<keyword evidence="1" id="KW-0812">Transmembrane</keyword>
<keyword evidence="3" id="KW-1185">Reference proteome</keyword>
<organism evidence="2">
    <name type="scientific">Flexilinea flocculi</name>
    <dbReference type="NCBI Taxonomy" id="1678840"/>
    <lineage>
        <taxon>Bacteria</taxon>
        <taxon>Bacillati</taxon>
        <taxon>Chloroflexota</taxon>
        <taxon>Anaerolineae</taxon>
        <taxon>Anaerolineales</taxon>
        <taxon>Anaerolineaceae</taxon>
        <taxon>Flexilinea</taxon>
    </lineage>
</organism>
<feature type="transmembrane region" description="Helical" evidence="1">
    <location>
        <begin position="579"/>
        <end position="598"/>
    </location>
</feature>
<feature type="transmembrane region" description="Helical" evidence="1">
    <location>
        <begin position="217"/>
        <end position="248"/>
    </location>
</feature>
<feature type="transmembrane region" description="Helical" evidence="1">
    <location>
        <begin position="483"/>
        <end position="503"/>
    </location>
</feature>